<dbReference type="InterPro" id="IPR036287">
    <property type="entry name" value="Rv1873-like_sf"/>
</dbReference>
<keyword evidence="2" id="KW-1185">Reference proteome</keyword>
<proteinExistence type="predicted"/>
<dbReference type="RefSeq" id="WP_095099111.1">
    <property type="nucleotide sequence ID" value="NZ_JACONW010000111.1"/>
</dbReference>
<reference evidence="1 2" key="1">
    <citation type="submission" date="2020-08" db="EMBL/GenBank/DDBJ databases">
        <title>Putative novel bacterial strains isolated from necrotic wheat leaf tissues caused by Xanthomonas translucens.</title>
        <authorList>
            <person name="Tambong J.T."/>
        </authorList>
    </citation>
    <scope>NUCLEOTIDE SEQUENCE [LARGE SCALE GENOMIC DNA]</scope>
    <source>
        <strain evidence="1 2">DOAB 1069</strain>
    </source>
</reference>
<accession>A0ABR7B486</accession>
<dbReference type="EMBL" id="JACONW010000111">
    <property type="protein sequence ID" value="MBC3952002.1"/>
    <property type="molecule type" value="Genomic_DNA"/>
</dbReference>
<dbReference type="PIRSF" id="PIRSF008546">
    <property type="entry name" value="UCP008546"/>
    <property type="match status" value="1"/>
</dbReference>
<organism evidence="1 2">
    <name type="scientific">Pseudomonas folii</name>
    <dbReference type="NCBI Taxonomy" id="2762593"/>
    <lineage>
        <taxon>Bacteria</taxon>
        <taxon>Pseudomonadati</taxon>
        <taxon>Pseudomonadota</taxon>
        <taxon>Gammaproteobacteria</taxon>
        <taxon>Pseudomonadales</taxon>
        <taxon>Pseudomonadaceae</taxon>
        <taxon>Pseudomonas</taxon>
    </lineage>
</organism>
<dbReference type="Pfam" id="PF08837">
    <property type="entry name" value="DUF1810"/>
    <property type="match status" value="1"/>
</dbReference>
<evidence type="ECO:0000313" key="1">
    <source>
        <dbReference type="EMBL" id="MBC3952002.1"/>
    </source>
</evidence>
<evidence type="ECO:0000313" key="2">
    <source>
        <dbReference type="Proteomes" id="UP000651852"/>
    </source>
</evidence>
<dbReference type="SUPFAM" id="SSF140736">
    <property type="entry name" value="Rv1873-like"/>
    <property type="match status" value="1"/>
</dbReference>
<gene>
    <name evidence="1" type="ORF">H8S59_19690</name>
</gene>
<sequence length="144" mass="16481">MEDTYNLQRFVDAQDPVFEQVLKELSAGRKQSHWMWYVFPQISGLGHSEMARRYAITCLDEAQAYLAHPLLGARLEQCAKIIEPHIQWTARQIFGSPDDLKLHSSMTLFANAAPQRKVFQGVLDTFFDGNHDASTLEKISNRNN</sequence>
<dbReference type="Gene3D" id="1.25.40.380">
    <property type="entry name" value="Protein of unknown function DUF1810"/>
    <property type="match status" value="1"/>
</dbReference>
<dbReference type="Proteomes" id="UP000651852">
    <property type="component" value="Unassembled WGS sequence"/>
</dbReference>
<dbReference type="InterPro" id="IPR014937">
    <property type="entry name" value="DUF1810"/>
</dbReference>
<protein>
    <submittedName>
        <fullName evidence="1">DUF1810 domain-containing protein</fullName>
    </submittedName>
</protein>
<comment type="caution">
    <text evidence="1">The sequence shown here is derived from an EMBL/GenBank/DDBJ whole genome shotgun (WGS) entry which is preliminary data.</text>
</comment>
<name>A0ABR7B486_9PSED</name>